<protein>
    <submittedName>
        <fullName evidence="1">Uncharacterized protein</fullName>
    </submittedName>
</protein>
<keyword evidence="2" id="KW-1185">Reference proteome</keyword>
<evidence type="ECO:0000313" key="1">
    <source>
        <dbReference type="EMBL" id="SMP13972.1"/>
    </source>
</evidence>
<dbReference type="RefSeq" id="WP_102993098.1">
    <property type="nucleotide sequence ID" value="NZ_FXTU01000002.1"/>
</dbReference>
<reference evidence="1" key="1">
    <citation type="submission" date="2017-05" db="EMBL/GenBank/DDBJ databases">
        <authorList>
            <person name="Varghese N."/>
            <person name="Submissions S."/>
        </authorList>
    </citation>
    <scope>NUCLEOTIDE SEQUENCE</scope>
    <source>
        <strain evidence="1">DSM 45262</strain>
    </source>
</reference>
<accession>A0AA46AEL1</accession>
<proteinExistence type="predicted"/>
<comment type="caution">
    <text evidence="1">The sequence shown here is derived from an EMBL/GenBank/DDBJ whole genome shotgun (WGS) entry which is preliminary data.</text>
</comment>
<evidence type="ECO:0000313" key="2">
    <source>
        <dbReference type="Proteomes" id="UP001157946"/>
    </source>
</evidence>
<sequence length="178" mass="20245">MKSFTHGMLFNFQEAAREMFARDINRKVNDYLAEYPQSLFGTIDLDSESIYVYGHLRQASFDEEADRCEFDYVAAEGEQGVESCSYEELLITHEAGFDIIEEEDGSPLYYDVLYVTFMDDATGKETTYFIADEKRVNQPLAYVGEYWRQVSEVGRDIDFQMSGCGKVDLGKSPCGGGK</sequence>
<dbReference type="AlphaFoldDB" id="A0AA46AEL1"/>
<organism evidence="1 2">
    <name type="scientific">Laceyella tengchongensis</name>
    <dbReference type="NCBI Taxonomy" id="574699"/>
    <lineage>
        <taxon>Bacteria</taxon>
        <taxon>Bacillati</taxon>
        <taxon>Bacillota</taxon>
        <taxon>Bacilli</taxon>
        <taxon>Bacillales</taxon>
        <taxon>Thermoactinomycetaceae</taxon>
        <taxon>Laceyella</taxon>
    </lineage>
</organism>
<dbReference type="EMBL" id="FXTU01000002">
    <property type="protein sequence ID" value="SMP13972.1"/>
    <property type="molecule type" value="Genomic_DNA"/>
</dbReference>
<name>A0AA46AEL1_9BACL</name>
<gene>
    <name evidence="1" type="ORF">SAMN06265361_102524</name>
</gene>
<dbReference type="Proteomes" id="UP001157946">
    <property type="component" value="Unassembled WGS sequence"/>
</dbReference>